<evidence type="ECO:0000313" key="10">
    <source>
        <dbReference type="EMBL" id="KAF6163638.1"/>
    </source>
</evidence>
<evidence type="ECO:0000259" key="9">
    <source>
        <dbReference type="PROSITE" id="PS50011"/>
    </source>
</evidence>
<comment type="catalytic activity">
    <reaction evidence="7">
        <text>L-threonyl-[protein] + ATP = O-phospho-L-threonyl-[protein] + ADP + H(+)</text>
        <dbReference type="Rhea" id="RHEA:46608"/>
        <dbReference type="Rhea" id="RHEA-COMP:11060"/>
        <dbReference type="Rhea" id="RHEA-COMP:11605"/>
        <dbReference type="ChEBI" id="CHEBI:15378"/>
        <dbReference type="ChEBI" id="CHEBI:30013"/>
        <dbReference type="ChEBI" id="CHEBI:30616"/>
        <dbReference type="ChEBI" id="CHEBI:61977"/>
        <dbReference type="ChEBI" id="CHEBI:456216"/>
        <dbReference type="EC" id="2.7.11.1"/>
    </reaction>
</comment>
<proteinExistence type="predicted"/>
<evidence type="ECO:0000256" key="1">
    <source>
        <dbReference type="ARBA" id="ARBA00012513"/>
    </source>
</evidence>
<keyword evidence="3" id="KW-0808">Transferase</keyword>
<dbReference type="Gene3D" id="1.10.510.10">
    <property type="entry name" value="Transferase(Phosphotransferase) domain 1"/>
    <property type="match status" value="1"/>
</dbReference>
<organism evidence="10 11">
    <name type="scientific">Kingdonia uniflora</name>
    <dbReference type="NCBI Taxonomy" id="39325"/>
    <lineage>
        <taxon>Eukaryota</taxon>
        <taxon>Viridiplantae</taxon>
        <taxon>Streptophyta</taxon>
        <taxon>Embryophyta</taxon>
        <taxon>Tracheophyta</taxon>
        <taxon>Spermatophyta</taxon>
        <taxon>Magnoliopsida</taxon>
        <taxon>Ranunculales</taxon>
        <taxon>Circaeasteraceae</taxon>
        <taxon>Kingdonia</taxon>
    </lineage>
</organism>
<accession>A0A7J7N9S3</accession>
<dbReference type="Gene3D" id="3.30.200.20">
    <property type="entry name" value="Phosphorylase Kinase, domain 1"/>
    <property type="match status" value="1"/>
</dbReference>
<evidence type="ECO:0000256" key="3">
    <source>
        <dbReference type="ARBA" id="ARBA00022679"/>
    </source>
</evidence>
<keyword evidence="4" id="KW-0547">Nucleotide-binding</keyword>
<dbReference type="InterPro" id="IPR000719">
    <property type="entry name" value="Prot_kinase_dom"/>
</dbReference>
<comment type="caution">
    <text evidence="10">The sequence shown here is derived from an EMBL/GenBank/DDBJ whole genome shotgun (WGS) entry which is preliminary data.</text>
</comment>
<name>A0A7J7N9S3_9MAGN</name>
<evidence type="ECO:0000256" key="7">
    <source>
        <dbReference type="ARBA" id="ARBA00047899"/>
    </source>
</evidence>
<feature type="domain" description="Protein kinase" evidence="9">
    <location>
        <begin position="63"/>
        <end position="320"/>
    </location>
</feature>
<sequence length="664" mass="75140">MGVRDCKKTGGTLGLSSLWLIRIVFFVEILEFPSLLMDSCMTEVVSDPPDPEVLEVDPTRRYIRYKEVLGKGAFKTVYRAFDEVDGIEVAWNQVHIDDVLKCAEDLERLYCEVHLLRSLKHRHIIKFYNSWIDDKNKTINIITELFTSGSLRQYRKKHKKVDLKAVKGWARQILKGLDYLHSQSPPVVHRDLKCDNIFINGNQGEVKIGDLGLATFMQQTNARSVIGTPEFMAPELYDEEYNELVDIYSFGMCMLEMITLEYPYCECINSAQIYKKVSSGIKPASLSKVKSQELKMFIDKCLVPAAQRLSAKELLKDPFLKIDELPSNLALQLPDIVTPKVGPFCNRCVLSEQHSSMRKKPIPMELHVNGDFEPPTITFMDSSVTKGSPFMSAEVERSKRGSNRFRLKGEITNNEFVIMLLIISDQNGRGRNVHFLFFLETDTPLAVSGEMIEQLKLVDKDVADSGEIIELKLADEDVPFIAEMIDLLLVNFIPNWRTCVPIDHLVAQIPEVERKGSQSPEHGLQSVGSIYSAFDAVNFSRGSVCTTSSSVEGSQGSYQPMSESSKYTKLDELMLYAGFGSRSTVNGEDRGSEMSVLTEGMDKCSINSRCSSSVNDVISEELNLELDRIDFEFQESIKEISRKRHEAILEARRKLSQRKLVSVH</sequence>
<dbReference type="GO" id="GO:0004674">
    <property type="term" value="F:protein serine/threonine kinase activity"/>
    <property type="evidence" value="ECO:0007669"/>
    <property type="project" value="UniProtKB-KW"/>
</dbReference>
<evidence type="ECO:0000313" key="11">
    <source>
        <dbReference type="Proteomes" id="UP000541444"/>
    </source>
</evidence>
<evidence type="ECO:0000256" key="2">
    <source>
        <dbReference type="ARBA" id="ARBA00022527"/>
    </source>
</evidence>
<dbReference type="EMBL" id="JACGCM010000971">
    <property type="protein sequence ID" value="KAF6163638.1"/>
    <property type="molecule type" value="Genomic_DNA"/>
</dbReference>
<dbReference type="Pfam" id="PF00069">
    <property type="entry name" value="Pkinase"/>
    <property type="match status" value="1"/>
</dbReference>
<dbReference type="AlphaFoldDB" id="A0A7J7N9S3"/>
<evidence type="ECO:0000256" key="6">
    <source>
        <dbReference type="ARBA" id="ARBA00022840"/>
    </source>
</evidence>
<dbReference type="Proteomes" id="UP000541444">
    <property type="component" value="Unassembled WGS sequence"/>
</dbReference>
<dbReference type="SMART" id="SM00220">
    <property type="entry name" value="S_TKc"/>
    <property type="match status" value="1"/>
</dbReference>
<dbReference type="FunFam" id="1.10.510.10:FF:000046">
    <property type="entry name" value="probable serine/threonine-protein kinase WNK9"/>
    <property type="match status" value="1"/>
</dbReference>
<gene>
    <name evidence="10" type="ORF">GIB67_036098</name>
</gene>
<protein>
    <recommendedName>
        <fullName evidence="1">non-specific serine/threonine protein kinase</fullName>
        <ecNumber evidence="1">2.7.11.1</ecNumber>
    </recommendedName>
</protein>
<dbReference type="PROSITE" id="PS00108">
    <property type="entry name" value="PROTEIN_KINASE_ST"/>
    <property type="match status" value="1"/>
</dbReference>
<comment type="catalytic activity">
    <reaction evidence="8">
        <text>L-seryl-[protein] + ATP = O-phospho-L-seryl-[protein] + ADP + H(+)</text>
        <dbReference type="Rhea" id="RHEA:17989"/>
        <dbReference type="Rhea" id="RHEA-COMP:9863"/>
        <dbReference type="Rhea" id="RHEA-COMP:11604"/>
        <dbReference type="ChEBI" id="CHEBI:15378"/>
        <dbReference type="ChEBI" id="CHEBI:29999"/>
        <dbReference type="ChEBI" id="CHEBI:30616"/>
        <dbReference type="ChEBI" id="CHEBI:83421"/>
        <dbReference type="ChEBI" id="CHEBI:456216"/>
        <dbReference type="EC" id="2.7.11.1"/>
    </reaction>
</comment>
<keyword evidence="6" id="KW-0067">ATP-binding</keyword>
<dbReference type="InterPro" id="IPR008271">
    <property type="entry name" value="Ser/Thr_kinase_AS"/>
</dbReference>
<dbReference type="EC" id="2.7.11.1" evidence="1"/>
<evidence type="ECO:0000256" key="5">
    <source>
        <dbReference type="ARBA" id="ARBA00022777"/>
    </source>
</evidence>
<dbReference type="FunFam" id="3.30.200.20:FF:000075">
    <property type="entry name" value="Probable serine/threonine-protein kinase WNK1"/>
    <property type="match status" value="1"/>
</dbReference>
<keyword evidence="11" id="KW-1185">Reference proteome</keyword>
<evidence type="ECO:0000256" key="4">
    <source>
        <dbReference type="ARBA" id="ARBA00022741"/>
    </source>
</evidence>
<keyword evidence="2" id="KW-0723">Serine/threonine-protein kinase</keyword>
<reference evidence="10 11" key="1">
    <citation type="journal article" date="2020" name="IScience">
        <title>Genome Sequencing of the Endangered Kingdonia uniflora (Circaeasteraceae, Ranunculales) Reveals Potential Mechanisms of Evolutionary Specialization.</title>
        <authorList>
            <person name="Sun Y."/>
            <person name="Deng T."/>
            <person name="Zhang A."/>
            <person name="Moore M.J."/>
            <person name="Landis J.B."/>
            <person name="Lin N."/>
            <person name="Zhang H."/>
            <person name="Zhang X."/>
            <person name="Huang J."/>
            <person name="Zhang X."/>
            <person name="Sun H."/>
            <person name="Wang H."/>
        </authorList>
    </citation>
    <scope>NUCLEOTIDE SEQUENCE [LARGE SCALE GENOMIC DNA]</scope>
    <source>
        <strain evidence="10">TB1705</strain>
        <tissue evidence="10">Leaf</tissue>
    </source>
</reference>
<dbReference type="OrthoDB" id="4062651at2759"/>
<dbReference type="InterPro" id="IPR050588">
    <property type="entry name" value="WNK_Ser-Thr_kinase"/>
</dbReference>
<evidence type="ECO:0000256" key="8">
    <source>
        <dbReference type="ARBA" id="ARBA00048679"/>
    </source>
</evidence>
<dbReference type="PROSITE" id="PS50011">
    <property type="entry name" value="PROTEIN_KINASE_DOM"/>
    <property type="match status" value="1"/>
</dbReference>
<dbReference type="PANTHER" id="PTHR13902">
    <property type="entry name" value="SERINE/THREONINE-PROTEIN KINASE WNK WITH NO LYSINE -RELATED"/>
    <property type="match status" value="1"/>
</dbReference>
<dbReference type="GO" id="GO:0005524">
    <property type="term" value="F:ATP binding"/>
    <property type="evidence" value="ECO:0007669"/>
    <property type="project" value="UniProtKB-KW"/>
</dbReference>
<dbReference type="CDD" id="cd13983">
    <property type="entry name" value="STKc_WNK"/>
    <property type="match status" value="1"/>
</dbReference>
<dbReference type="SUPFAM" id="SSF56112">
    <property type="entry name" value="Protein kinase-like (PK-like)"/>
    <property type="match status" value="1"/>
</dbReference>
<keyword evidence="5" id="KW-0418">Kinase</keyword>
<dbReference type="InterPro" id="IPR011009">
    <property type="entry name" value="Kinase-like_dom_sf"/>
</dbReference>